<name>A0ABY5DVN2_9ACTN</name>
<evidence type="ECO:0000313" key="4">
    <source>
        <dbReference type="Proteomes" id="UP001056035"/>
    </source>
</evidence>
<dbReference type="Proteomes" id="UP001056035">
    <property type="component" value="Chromosome"/>
</dbReference>
<gene>
    <name evidence="3" type="ORF">NBH00_25110</name>
</gene>
<protein>
    <submittedName>
        <fullName evidence="3">D-glucuronyl C5-epimerase family protein</fullName>
    </submittedName>
</protein>
<dbReference type="InterPro" id="IPR010598">
    <property type="entry name" value="C5-epim_C"/>
</dbReference>
<sequence length="529" mass="56511">MSRRRPLTPVLLAAALLAGGSAAAAVASVPAEPPPSAGVSLTALPFLADLPAAVAGTVAQTQADAVAAAAAAARRAEARRRAEAARLQRSPTPEAVLRRAWLLHLESREVYDAQRAILSRARLAARTLGGGRGAEQRAAVAVVDGLAAARILTADRLPAVLLTLQRNTDWWTRRGAPPYGRSIVRGNDPVTLRYVPGQGLVLHELGSWGRVNWLAGACLRDRVHCPRRRLATSIERLMALAVRRDGVVRAESYFSFGGARAPWISGMTQGTLIQALTRASVVLGSAPDRRRAKAALGAFSRPAPAGVAVPDAGGRLYVMYSSNPGLHVLNGHLQALTGLRDLATLGGSARAATLFRRGERAARVELRRTDTGAWSRYSAGGAESTVSYHRLVTGFLANLCARGAGRRYCAASVRFRRYLTQPTAVVVRAAARPRSQRATSILVWISKVSTVRLAVRDVRGRVVLWRTAVLPRGAHRFAWAAPHHGRYRIRVTALGPGSPPAGTGVATVRVLPTHLRMKHPRPKTTGKGR</sequence>
<reference evidence="3 4" key="1">
    <citation type="submission" date="2022-06" db="EMBL/GenBank/DDBJ databases">
        <title>Paraconexibacter antarcticus.</title>
        <authorList>
            <person name="Kim C.S."/>
        </authorList>
    </citation>
    <scope>NUCLEOTIDE SEQUENCE [LARGE SCALE GENOMIC DNA]</scope>
    <source>
        <strain evidence="3 4">02-257</strain>
    </source>
</reference>
<dbReference type="EMBL" id="CP098502">
    <property type="protein sequence ID" value="UTI64599.1"/>
    <property type="molecule type" value="Genomic_DNA"/>
</dbReference>
<feature type="domain" description="D-glucuronyl C5-epimerase C-terminal" evidence="2">
    <location>
        <begin position="253"/>
        <end position="398"/>
    </location>
</feature>
<feature type="signal peptide" evidence="1">
    <location>
        <begin position="1"/>
        <end position="24"/>
    </location>
</feature>
<evidence type="ECO:0000313" key="3">
    <source>
        <dbReference type="EMBL" id="UTI64599.1"/>
    </source>
</evidence>
<evidence type="ECO:0000256" key="1">
    <source>
        <dbReference type="SAM" id="SignalP"/>
    </source>
</evidence>
<organism evidence="3 4">
    <name type="scientific">Paraconexibacter antarcticus</name>
    <dbReference type="NCBI Taxonomy" id="2949664"/>
    <lineage>
        <taxon>Bacteria</taxon>
        <taxon>Bacillati</taxon>
        <taxon>Actinomycetota</taxon>
        <taxon>Thermoleophilia</taxon>
        <taxon>Solirubrobacterales</taxon>
        <taxon>Paraconexibacteraceae</taxon>
        <taxon>Paraconexibacter</taxon>
    </lineage>
</organism>
<dbReference type="Pfam" id="PF06662">
    <property type="entry name" value="C5-epim_C"/>
    <property type="match status" value="1"/>
</dbReference>
<proteinExistence type="predicted"/>
<feature type="chain" id="PRO_5046407561" evidence="1">
    <location>
        <begin position="25"/>
        <end position="529"/>
    </location>
</feature>
<dbReference type="RefSeq" id="WP_254571299.1">
    <property type="nucleotide sequence ID" value="NZ_CP098502.1"/>
</dbReference>
<keyword evidence="1" id="KW-0732">Signal</keyword>
<evidence type="ECO:0000259" key="2">
    <source>
        <dbReference type="Pfam" id="PF06662"/>
    </source>
</evidence>
<keyword evidence="4" id="KW-1185">Reference proteome</keyword>
<accession>A0ABY5DVN2</accession>